<dbReference type="EMBL" id="JADIMZ010000097">
    <property type="protein sequence ID" value="MBO8432906.1"/>
    <property type="molecule type" value="Genomic_DNA"/>
</dbReference>
<organism evidence="7 8">
    <name type="scientific">Candidatus Pullibacteroides excrementavium</name>
    <dbReference type="NCBI Taxonomy" id="2840905"/>
    <lineage>
        <taxon>Bacteria</taxon>
        <taxon>Pseudomonadati</taxon>
        <taxon>Bacteroidota</taxon>
        <taxon>Bacteroidia</taxon>
        <taxon>Bacteroidales</taxon>
        <taxon>Candidatus Pullibacteroides</taxon>
    </lineage>
</organism>
<name>A0A9D9H1E9_9BACT</name>
<reference evidence="7" key="1">
    <citation type="submission" date="2020-10" db="EMBL/GenBank/DDBJ databases">
        <authorList>
            <person name="Gilroy R."/>
        </authorList>
    </citation>
    <scope>NUCLEOTIDE SEQUENCE</scope>
    <source>
        <strain evidence="7">2889</strain>
    </source>
</reference>
<dbReference type="GO" id="GO:0046872">
    <property type="term" value="F:metal ion binding"/>
    <property type="evidence" value="ECO:0007669"/>
    <property type="project" value="UniProtKB-KW"/>
</dbReference>
<evidence type="ECO:0000256" key="6">
    <source>
        <dbReference type="ARBA" id="ARBA00023014"/>
    </source>
</evidence>
<dbReference type="PANTHER" id="PTHR43787">
    <property type="entry name" value="FEMO COFACTOR BIOSYNTHESIS PROTEIN NIFB-RELATED"/>
    <property type="match status" value="1"/>
</dbReference>
<keyword evidence="5" id="KW-0408">Iron</keyword>
<keyword evidence="6" id="KW-0411">Iron-sulfur</keyword>
<evidence type="ECO:0000256" key="1">
    <source>
        <dbReference type="ARBA" id="ARBA00001966"/>
    </source>
</evidence>
<comment type="caution">
    <text evidence="7">The sequence shown here is derived from an EMBL/GenBank/DDBJ whole genome shotgun (WGS) entry which is preliminary data.</text>
</comment>
<sequence>MTFFHKHIITGPIHSRRLGISLGVNLLPVTEKLCNYDCVYCECGWDTRWEADPAELPTLQEIEEALRASLQKLKAEGTRPDSITFSGNGEPTIHPQFPQIAPMTATCAREFYPENPPLVTVISNATQIGRPEIVEALGHCTKVLLKLDAGTPQMYARINQLQKGFKLGSYEVKDDPESYYPQLLRNLENYPHPFTMQTLLFRGEHDGKPIDNTSGAEWEAYIQRLQRIKPSSIMLYGLDRETPAKALKKLSKEELEAHAEELRKAGFPSVQAFF</sequence>
<evidence type="ECO:0000256" key="3">
    <source>
        <dbReference type="ARBA" id="ARBA00022691"/>
    </source>
</evidence>
<dbReference type="PANTHER" id="PTHR43787:SF11">
    <property type="entry name" value="UPF0026 PROTEIN SLR1464"/>
    <property type="match status" value="1"/>
</dbReference>
<dbReference type="CDD" id="cd01335">
    <property type="entry name" value="Radical_SAM"/>
    <property type="match status" value="1"/>
</dbReference>
<dbReference type="InterPro" id="IPR013785">
    <property type="entry name" value="Aldolase_TIM"/>
</dbReference>
<evidence type="ECO:0000313" key="8">
    <source>
        <dbReference type="Proteomes" id="UP000823612"/>
    </source>
</evidence>
<dbReference type="InterPro" id="IPR007197">
    <property type="entry name" value="rSAM"/>
</dbReference>
<keyword evidence="3" id="KW-0949">S-adenosyl-L-methionine</keyword>
<evidence type="ECO:0000256" key="5">
    <source>
        <dbReference type="ARBA" id="ARBA00023004"/>
    </source>
</evidence>
<dbReference type="Gene3D" id="3.20.20.70">
    <property type="entry name" value="Aldolase class I"/>
    <property type="match status" value="1"/>
</dbReference>
<dbReference type="GO" id="GO:0051539">
    <property type="term" value="F:4 iron, 4 sulfur cluster binding"/>
    <property type="evidence" value="ECO:0007669"/>
    <property type="project" value="UniProtKB-KW"/>
</dbReference>
<dbReference type="GO" id="GO:0003824">
    <property type="term" value="F:catalytic activity"/>
    <property type="evidence" value="ECO:0007669"/>
    <property type="project" value="InterPro"/>
</dbReference>
<dbReference type="AlphaFoldDB" id="A0A9D9H1E9"/>
<keyword evidence="2" id="KW-0004">4Fe-4S</keyword>
<evidence type="ECO:0000256" key="4">
    <source>
        <dbReference type="ARBA" id="ARBA00022723"/>
    </source>
</evidence>
<reference evidence="7" key="2">
    <citation type="journal article" date="2021" name="PeerJ">
        <title>Extensive microbial diversity within the chicken gut microbiome revealed by metagenomics and culture.</title>
        <authorList>
            <person name="Gilroy R."/>
            <person name="Ravi A."/>
            <person name="Getino M."/>
            <person name="Pursley I."/>
            <person name="Horton D.L."/>
            <person name="Alikhan N.F."/>
            <person name="Baker D."/>
            <person name="Gharbi K."/>
            <person name="Hall N."/>
            <person name="Watson M."/>
            <person name="Adriaenssens E.M."/>
            <person name="Foster-Nyarko E."/>
            <person name="Jarju S."/>
            <person name="Secka A."/>
            <person name="Antonio M."/>
            <person name="Oren A."/>
            <person name="Chaudhuri R.R."/>
            <person name="La Ragione R."/>
            <person name="Hildebrand F."/>
            <person name="Pallen M.J."/>
        </authorList>
    </citation>
    <scope>NUCLEOTIDE SEQUENCE</scope>
    <source>
        <strain evidence="7">2889</strain>
    </source>
</reference>
<proteinExistence type="predicted"/>
<comment type="cofactor">
    <cofactor evidence="1">
        <name>[4Fe-4S] cluster</name>
        <dbReference type="ChEBI" id="CHEBI:49883"/>
    </cofactor>
</comment>
<keyword evidence="4" id="KW-0479">Metal-binding</keyword>
<protein>
    <submittedName>
        <fullName evidence="7">Radical SAM protein</fullName>
    </submittedName>
</protein>
<gene>
    <name evidence="7" type="ORF">IAB08_06405</name>
</gene>
<accession>A0A9D9H1E9</accession>
<evidence type="ECO:0000256" key="2">
    <source>
        <dbReference type="ARBA" id="ARBA00022485"/>
    </source>
</evidence>
<dbReference type="InterPro" id="IPR058240">
    <property type="entry name" value="rSAM_sf"/>
</dbReference>
<dbReference type="SUPFAM" id="SSF102114">
    <property type="entry name" value="Radical SAM enzymes"/>
    <property type="match status" value="1"/>
</dbReference>
<evidence type="ECO:0000313" key="7">
    <source>
        <dbReference type="EMBL" id="MBO8432906.1"/>
    </source>
</evidence>
<dbReference type="SFLD" id="SFLDS00029">
    <property type="entry name" value="Radical_SAM"/>
    <property type="match status" value="1"/>
</dbReference>
<dbReference type="Proteomes" id="UP000823612">
    <property type="component" value="Unassembled WGS sequence"/>
</dbReference>